<evidence type="ECO:0000256" key="3">
    <source>
        <dbReference type="ARBA" id="ARBA00022786"/>
    </source>
</evidence>
<reference evidence="6 7" key="1">
    <citation type="submission" date="2020-04" db="EMBL/GenBank/DDBJ databases">
        <title>Zoogloea sp. G-4-1-14 isolated from soil.</title>
        <authorList>
            <person name="Dahal R.H."/>
        </authorList>
    </citation>
    <scope>NUCLEOTIDE SEQUENCE [LARGE SCALE GENOMIC DNA]</scope>
    <source>
        <strain evidence="6 7">G-4-1-14</strain>
    </source>
</reference>
<dbReference type="InterPro" id="IPR011050">
    <property type="entry name" value="Pectin_lyase_fold/virulence"/>
</dbReference>
<dbReference type="InterPro" id="IPR012334">
    <property type="entry name" value="Pectin_lyas_fold"/>
</dbReference>
<keyword evidence="2" id="KW-0677">Repeat</keyword>
<comment type="pathway">
    <text evidence="1">Protein modification; protein ubiquitination.</text>
</comment>
<dbReference type="SUPFAM" id="SSF51126">
    <property type="entry name" value="Pectin lyase-like"/>
    <property type="match status" value="1"/>
</dbReference>
<dbReference type="InterPro" id="IPR051550">
    <property type="entry name" value="SCF-Subunits/Alg-Epimerases"/>
</dbReference>
<organism evidence="6 7">
    <name type="scientific">Zoogloea dura</name>
    <dbReference type="NCBI Taxonomy" id="2728840"/>
    <lineage>
        <taxon>Bacteria</taxon>
        <taxon>Pseudomonadati</taxon>
        <taxon>Pseudomonadota</taxon>
        <taxon>Betaproteobacteria</taxon>
        <taxon>Rhodocyclales</taxon>
        <taxon>Zoogloeaceae</taxon>
        <taxon>Zoogloea</taxon>
    </lineage>
</organism>
<dbReference type="InterPro" id="IPR006626">
    <property type="entry name" value="PbH1"/>
</dbReference>
<evidence type="ECO:0000256" key="1">
    <source>
        <dbReference type="ARBA" id="ARBA00004906"/>
    </source>
</evidence>
<feature type="domain" description="Carbohydrate-binding/sugar hydrolysis" evidence="5">
    <location>
        <begin position="63"/>
        <end position="203"/>
    </location>
</feature>
<dbReference type="Gene3D" id="2.160.20.10">
    <property type="entry name" value="Single-stranded right-handed beta-helix, Pectin lyase-like"/>
    <property type="match status" value="2"/>
</dbReference>
<dbReference type="EMBL" id="JABBGA010000019">
    <property type="protein sequence ID" value="NML27913.1"/>
    <property type="molecule type" value="Genomic_DNA"/>
</dbReference>
<feature type="chain" id="PRO_5032283459" evidence="4">
    <location>
        <begin position="38"/>
        <end position="436"/>
    </location>
</feature>
<dbReference type="SMART" id="SM00722">
    <property type="entry name" value="CASH"/>
    <property type="match status" value="2"/>
</dbReference>
<dbReference type="InterPro" id="IPR007742">
    <property type="entry name" value="NosD_dom"/>
</dbReference>
<dbReference type="PANTHER" id="PTHR22990:SF15">
    <property type="entry name" value="F-BOX ONLY PROTEIN 10"/>
    <property type="match status" value="1"/>
</dbReference>
<dbReference type="Pfam" id="PF05048">
    <property type="entry name" value="NosD"/>
    <property type="match status" value="1"/>
</dbReference>
<name>A0A848GBY7_9RHOO</name>
<dbReference type="RefSeq" id="WP_169147438.1">
    <property type="nucleotide sequence ID" value="NZ_JABBGA010000019.1"/>
</dbReference>
<dbReference type="PANTHER" id="PTHR22990">
    <property type="entry name" value="F-BOX ONLY PROTEIN"/>
    <property type="match status" value="1"/>
</dbReference>
<dbReference type="InterPro" id="IPR022441">
    <property type="entry name" value="Para_beta_helix_rpt-2"/>
</dbReference>
<dbReference type="Proteomes" id="UP000580043">
    <property type="component" value="Unassembled WGS sequence"/>
</dbReference>
<dbReference type="NCBIfam" id="TIGR04247">
    <property type="entry name" value="NosD_copper_fam"/>
    <property type="match status" value="1"/>
</dbReference>
<evidence type="ECO:0000313" key="7">
    <source>
        <dbReference type="Proteomes" id="UP000580043"/>
    </source>
</evidence>
<evidence type="ECO:0000256" key="2">
    <source>
        <dbReference type="ARBA" id="ARBA00022737"/>
    </source>
</evidence>
<proteinExistence type="predicted"/>
<evidence type="ECO:0000256" key="4">
    <source>
        <dbReference type="SAM" id="SignalP"/>
    </source>
</evidence>
<comment type="caution">
    <text evidence="6">The sequence shown here is derived from an EMBL/GenBank/DDBJ whole genome shotgun (WGS) entry which is preliminary data.</text>
</comment>
<keyword evidence="4" id="KW-0732">Signal</keyword>
<dbReference type="SMART" id="SM00710">
    <property type="entry name" value="PbH1"/>
    <property type="match status" value="9"/>
</dbReference>
<feature type="domain" description="Carbohydrate-binding/sugar hydrolysis" evidence="5">
    <location>
        <begin position="209"/>
        <end position="368"/>
    </location>
</feature>
<dbReference type="InterPro" id="IPR026464">
    <property type="entry name" value="NosD_copper_fam"/>
</dbReference>
<accession>A0A848GBY7</accession>
<evidence type="ECO:0000313" key="6">
    <source>
        <dbReference type="EMBL" id="NML27913.1"/>
    </source>
</evidence>
<dbReference type="InterPro" id="IPR006633">
    <property type="entry name" value="Carb-bd_sugar_hydrolysis-dom"/>
</dbReference>
<keyword evidence="3" id="KW-0833">Ubl conjugation pathway</keyword>
<dbReference type="NCBIfam" id="TIGR03804">
    <property type="entry name" value="para_beta_helix"/>
    <property type="match status" value="1"/>
</dbReference>
<feature type="signal peptide" evidence="4">
    <location>
        <begin position="1"/>
        <end position="37"/>
    </location>
</feature>
<sequence>MLHRPLRRLPAPLRPLPRLLATLALPAALLASSPAGAADWLVKPGESIQAAIDRAAPGDTVHVARGIYRESLRITRPLSLTGQDRPTIDGGGKGDTIRVSAPDVHIEGLIVANSGADLGEQNSGIYLRPGSHRARVTRCDFSYTLFGLWIEKADDVVIEHNLITGKRDLDSSQRGNGIQLYNTTGARIEGNNISFVRDAIYVDVSHKAIFRGNRMHHSRYGTHYMNSYHNLWEDNDTYFNRGGLALMEVRDQVVRNNRAWGNTDHGIMLRTIQDAVVENNVVAGNARGFFIYDAEYNTLRGNLVVDNQVGVHLWAGSVRNVVERNDFIANREQVKYVAARDETWGAKEGNHWSNYLGWDRNGDGRGDVPYEANDLVDRLSWRHPLLKLLLASPAIQTLRLVARQFPLLRAPSIVDPAPRMRPDHSDWRHWLGKQHR</sequence>
<dbReference type="AlphaFoldDB" id="A0A848GBY7"/>
<evidence type="ECO:0000259" key="5">
    <source>
        <dbReference type="SMART" id="SM00722"/>
    </source>
</evidence>
<gene>
    <name evidence="6" type="primary">nosD</name>
    <name evidence="6" type="ORF">HHL15_19320</name>
</gene>
<protein>
    <submittedName>
        <fullName evidence="6">Nitrous oxide reductase family maturation protein NosD</fullName>
    </submittedName>
</protein>
<keyword evidence="7" id="KW-1185">Reference proteome</keyword>